<dbReference type="OrthoDB" id="10262475at2759"/>
<dbReference type="PROSITE" id="PS50294">
    <property type="entry name" value="WD_REPEATS_REGION"/>
    <property type="match status" value="1"/>
</dbReference>
<evidence type="ECO:0000313" key="4">
    <source>
        <dbReference type="EMBL" id="QDZ23089.1"/>
    </source>
</evidence>
<evidence type="ECO:0000256" key="2">
    <source>
        <dbReference type="ARBA" id="ARBA00022737"/>
    </source>
</evidence>
<dbReference type="Proteomes" id="UP000316726">
    <property type="component" value="Chromosome 9"/>
</dbReference>
<dbReference type="InterPro" id="IPR036322">
    <property type="entry name" value="WD40_repeat_dom_sf"/>
</dbReference>
<name>A0A5B8MR94_9CHLO</name>
<keyword evidence="2" id="KW-0677">Repeat</keyword>
<protein>
    <submittedName>
        <fullName evidence="4">Mitotic checkpoint protein BUB3</fullName>
    </submittedName>
</protein>
<dbReference type="SUPFAM" id="SSF50978">
    <property type="entry name" value="WD40 repeat-like"/>
    <property type="match status" value="1"/>
</dbReference>
<feature type="repeat" description="WD" evidence="3">
    <location>
        <begin position="257"/>
        <end position="291"/>
    </location>
</feature>
<dbReference type="Pfam" id="PF00400">
    <property type="entry name" value="WD40"/>
    <property type="match status" value="2"/>
</dbReference>
<evidence type="ECO:0000313" key="5">
    <source>
        <dbReference type="Proteomes" id="UP000316726"/>
    </source>
</evidence>
<evidence type="ECO:0000256" key="3">
    <source>
        <dbReference type="PROSITE-ProRule" id="PRU00221"/>
    </source>
</evidence>
<dbReference type="STRING" id="1764295.A0A5B8MR94"/>
<dbReference type="InterPro" id="IPR001680">
    <property type="entry name" value="WD40_rpt"/>
</dbReference>
<dbReference type="PANTHER" id="PTHR10971">
    <property type="entry name" value="MRNA EXPORT FACTOR AND BUB3"/>
    <property type="match status" value="1"/>
</dbReference>
<dbReference type="SMART" id="SM00320">
    <property type="entry name" value="WD40"/>
    <property type="match status" value="5"/>
</dbReference>
<organism evidence="4 5">
    <name type="scientific">Chloropicon primus</name>
    <dbReference type="NCBI Taxonomy" id="1764295"/>
    <lineage>
        <taxon>Eukaryota</taxon>
        <taxon>Viridiplantae</taxon>
        <taxon>Chlorophyta</taxon>
        <taxon>Chloropicophyceae</taxon>
        <taxon>Chloropicales</taxon>
        <taxon>Chloropicaceae</taxon>
        <taxon>Chloropicon</taxon>
    </lineage>
</organism>
<dbReference type="PROSITE" id="PS50082">
    <property type="entry name" value="WD_REPEATS_2"/>
    <property type="match status" value="2"/>
</dbReference>
<dbReference type="EMBL" id="CP031042">
    <property type="protein sequence ID" value="QDZ23089.1"/>
    <property type="molecule type" value="Genomic_DNA"/>
</dbReference>
<reference evidence="4 5" key="1">
    <citation type="submission" date="2018-07" db="EMBL/GenBank/DDBJ databases">
        <title>The complete nuclear genome of the prasinophyte Chloropicon primus (CCMP1205).</title>
        <authorList>
            <person name="Pombert J.-F."/>
            <person name="Otis C."/>
            <person name="Turmel M."/>
            <person name="Lemieux C."/>
        </authorList>
    </citation>
    <scope>NUCLEOTIDE SEQUENCE [LARGE SCALE GENOMIC DNA]</scope>
    <source>
        <strain evidence="4 5">CCMP1205</strain>
    </source>
</reference>
<dbReference type="InterPro" id="IPR015943">
    <property type="entry name" value="WD40/YVTN_repeat-like_dom_sf"/>
</dbReference>
<evidence type="ECO:0000256" key="1">
    <source>
        <dbReference type="ARBA" id="ARBA00022574"/>
    </source>
</evidence>
<feature type="repeat" description="WD" evidence="3">
    <location>
        <begin position="103"/>
        <end position="135"/>
    </location>
</feature>
<dbReference type="AlphaFoldDB" id="A0A5B8MR94"/>
<proteinExistence type="predicted"/>
<sequence>MAGLRMPTHGLEMSTPPKDGVTSVEFCYEEDKADLLLISSWDHSVSIHSVSTNTLRYSYDHGAPVLGACFASGGTEVCSAGLDKVVKKFSVGAEPTGASGQIVGQHDSPVKCLCYVRDDDLLVSGSWDKTVRAWDPRTPTSGGAGPKPIAKLPLPGKVFSMDTHGHRIVVAMANRKINIYDARKLDPKHAEIETETLLKYQTRSVRCFPNGLGYAVASIEGRVSMEYFGQEEEQKKKSYAFKCHRKVEDGVEYVYPVNALAFHPKFGTFATGGCDGVVNTWDGANKKRLYQYSKYQTSIADLCFNVHGTKLAVAASYTFEQGEKDHPLDAIFVRDVHENEVKPKPKK</sequence>
<keyword evidence="1 3" id="KW-0853">WD repeat</keyword>
<dbReference type="Gene3D" id="2.130.10.10">
    <property type="entry name" value="YVTN repeat-like/Quinoprotein amine dehydrogenase"/>
    <property type="match status" value="1"/>
</dbReference>
<accession>A0A5B8MR94</accession>
<keyword evidence="5" id="KW-1185">Reference proteome</keyword>
<gene>
    <name evidence="4" type="ORF">A3770_09p56070</name>
</gene>